<comment type="caution">
    <text evidence="5">The sequence shown here is derived from an EMBL/GenBank/DDBJ whole genome shotgun (WGS) entry which is preliminary data.</text>
</comment>
<dbReference type="Gene3D" id="3.40.50.1970">
    <property type="match status" value="1"/>
</dbReference>
<evidence type="ECO:0000313" key="5">
    <source>
        <dbReference type="EMBL" id="GGF28753.1"/>
    </source>
</evidence>
<keyword evidence="2" id="KW-0560">Oxidoreductase</keyword>
<feature type="domain" description="Fe-containing alcohol dehydrogenase-like C-terminal" evidence="4">
    <location>
        <begin position="186"/>
        <end position="379"/>
    </location>
</feature>
<sequence length="381" mass="40785">MRAITLLQPQKLVFGAGAFSRFVEDTIAASHKRIWILVAQPLVDTLDGGLQEMRGAGIVVEVAVYDVGEPTFSHYEDFLKQVKDFGADTIVGIGGGSVLDLAKLLAAMQDSTGQLSDFVGINLLRSRNTQMVCIPTTAGTGSEVSPNAILLDEATLEKKGIISPFLVPDATYIDPALTIGLPPKITAETGIDALSHCIEAYTNKFSHPLVDDYALRGIALIGQNLLRAYEAPDDMDARSAVALGSMYGGLCLGPVNTAAVHALSYPLGGKYHVPHGLANAVLLPEVMAYNLSSNVQKHEQIALALGAERGSTPEETAKNGVEKVKELVKLCEIPQTLTTLGVQREDVAELTGLAMKVTRLLKNNPREVTFSDAEEIYGRLF</sequence>
<dbReference type="Gene3D" id="1.20.1090.10">
    <property type="entry name" value="Dehydroquinate synthase-like - alpha domain"/>
    <property type="match status" value="1"/>
</dbReference>
<dbReference type="SUPFAM" id="SSF56796">
    <property type="entry name" value="Dehydroquinate synthase-like"/>
    <property type="match status" value="1"/>
</dbReference>
<proteinExistence type="inferred from homology"/>
<dbReference type="PANTHER" id="PTHR11496">
    <property type="entry name" value="ALCOHOL DEHYDROGENASE"/>
    <property type="match status" value="1"/>
</dbReference>
<dbReference type="CDD" id="cd08551">
    <property type="entry name" value="Fe-ADH"/>
    <property type="match status" value="1"/>
</dbReference>
<evidence type="ECO:0000256" key="1">
    <source>
        <dbReference type="ARBA" id="ARBA00007358"/>
    </source>
</evidence>
<dbReference type="InterPro" id="IPR001670">
    <property type="entry name" value="ADH_Fe/GldA"/>
</dbReference>
<evidence type="ECO:0000313" key="6">
    <source>
        <dbReference type="Proteomes" id="UP000647339"/>
    </source>
</evidence>
<dbReference type="RefSeq" id="WP_137401702.1">
    <property type="nucleotide sequence ID" value="NZ_BMIU01000006.1"/>
</dbReference>
<comment type="similarity">
    <text evidence="1">Belongs to the iron-containing alcohol dehydrogenase family.</text>
</comment>
<gene>
    <name evidence="5" type="ORF">GCM10011339_16210</name>
</gene>
<dbReference type="PANTHER" id="PTHR11496:SF102">
    <property type="entry name" value="ALCOHOL DEHYDROGENASE 4"/>
    <property type="match status" value="1"/>
</dbReference>
<dbReference type="InterPro" id="IPR039697">
    <property type="entry name" value="Alcohol_dehydrogenase_Fe"/>
</dbReference>
<dbReference type="InterPro" id="IPR056798">
    <property type="entry name" value="ADH_Fe_C"/>
</dbReference>
<feature type="domain" description="Alcohol dehydrogenase iron-type/glycerol dehydrogenase GldA" evidence="3">
    <location>
        <begin position="9"/>
        <end position="175"/>
    </location>
</feature>
<reference evidence="6" key="1">
    <citation type="journal article" date="2019" name="Int. J. Syst. Evol. Microbiol.">
        <title>The Global Catalogue of Microorganisms (GCM) 10K type strain sequencing project: providing services to taxonomists for standard genome sequencing and annotation.</title>
        <authorList>
            <consortium name="The Broad Institute Genomics Platform"/>
            <consortium name="The Broad Institute Genome Sequencing Center for Infectious Disease"/>
            <person name="Wu L."/>
            <person name="Ma J."/>
        </authorList>
    </citation>
    <scope>NUCLEOTIDE SEQUENCE [LARGE SCALE GENOMIC DNA]</scope>
    <source>
        <strain evidence="6">CGMCC 1.15407</strain>
    </source>
</reference>
<keyword evidence="6" id="KW-1185">Reference proteome</keyword>
<dbReference type="Proteomes" id="UP000647339">
    <property type="component" value="Unassembled WGS sequence"/>
</dbReference>
<name>A0ABQ1UWT5_9BACT</name>
<organism evidence="5 6">
    <name type="scientific">Echinicola rosea</name>
    <dbReference type="NCBI Taxonomy" id="1807691"/>
    <lineage>
        <taxon>Bacteria</taxon>
        <taxon>Pseudomonadati</taxon>
        <taxon>Bacteroidota</taxon>
        <taxon>Cytophagia</taxon>
        <taxon>Cytophagales</taxon>
        <taxon>Cyclobacteriaceae</taxon>
        <taxon>Echinicola</taxon>
    </lineage>
</organism>
<evidence type="ECO:0000256" key="2">
    <source>
        <dbReference type="ARBA" id="ARBA00023002"/>
    </source>
</evidence>
<dbReference type="Pfam" id="PF00465">
    <property type="entry name" value="Fe-ADH"/>
    <property type="match status" value="1"/>
</dbReference>
<evidence type="ECO:0000259" key="3">
    <source>
        <dbReference type="Pfam" id="PF00465"/>
    </source>
</evidence>
<dbReference type="EMBL" id="BMIU01000006">
    <property type="protein sequence ID" value="GGF28753.1"/>
    <property type="molecule type" value="Genomic_DNA"/>
</dbReference>
<dbReference type="Pfam" id="PF25137">
    <property type="entry name" value="ADH_Fe_C"/>
    <property type="match status" value="1"/>
</dbReference>
<protein>
    <submittedName>
        <fullName evidence="5">Alcohol dehydrogenase</fullName>
    </submittedName>
</protein>
<evidence type="ECO:0000259" key="4">
    <source>
        <dbReference type="Pfam" id="PF25137"/>
    </source>
</evidence>
<accession>A0ABQ1UWT5</accession>